<evidence type="ECO:0000256" key="1">
    <source>
        <dbReference type="ARBA" id="ARBA00009320"/>
    </source>
</evidence>
<keyword evidence="3" id="KW-1185">Reference proteome</keyword>
<dbReference type="InterPro" id="IPR043132">
    <property type="entry name" value="BCAT-like_C"/>
</dbReference>
<comment type="caution">
    <text evidence="2">The sequence shown here is derived from an EMBL/GenBank/DDBJ whole genome shotgun (WGS) entry which is preliminary data.</text>
</comment>
<evidence type="ECO:0000313" key="3">
    <source>
        <dbReference type="Proteomes" id="UP000482960"/>
    </source>
</evidence>
<dbReference type="InterPro" id="IPR050571">
    <property type="entry name" value="Class-IV_PLP-Dep_Aminotrnsfr"/>
</dbReference>
<dbReference type="GO" id="GO:0008696">
    <property type="term" value="F:4-amino-4-deoxychorismate lyase activity"/>
    <property type="evidence" value="ECO:0007669"/>
    <property type="project" value="TreeGrafter"/>
</dbReference>
<dbReference type="NCBIfam" id="NF006734">
    <property type="entry name" value="PRK09266.1"/>
    <property type="match status" value="1"/>
</dbReference>
<dbReference type="PANTHER" id="PTHR42743:SF2">
    <property type="entry name" value="AMINODEOXYCHORISMATE LYASE"/>
    <property type="match status" value="1"/>
</dbReference>
<dbReference type="InterPro" id="IPR001544">
    <property type="entry name" value="Aminotrans_IV"/>
</dbReference>
<dbReference type="AlphaFoldDB" id="A0A6V8LA21"/>
<dbReference type="PANTHER" id="PTHR42743">
    <property type="entry name" value="AMINO-ACID AMINOTRANSFERASE"/>
    <property type="match status" value="1"/>
</dbReference>
<reference evidence="2 3" key="1">
    <citation type="submission" date="2020-03" db="EMBL/GenBank/DDBJ databases">
        <title>Whole genome shotgun sequence of Phytohabitans rumicis NBRC 108638.</title>
        <authorList>
            <person name="Komaki H."/>
            <person name="Tamura T."/>
        </authorList>
    </citation>
    <scope>NUCLEOTIDE SEQUENCE [LARGE SCALE GENOMIC DNA]</scope>
    <source>
        <strain evidence="2 3">NBRC 108638</strain>
    </source>
</reference>
<organism evidence="2 3">
    <name type="scientific">Phytohabitans rumicis</name>
    <dbReference type="NCBI Taxonomy" id="1076125"/>
    <lineage>
        <taxon>Bacteria</taxon>
        <taxon>Bacillati</taxon>
        <taxon>Actinomycetota</taxon>
        <taxon>Actinomycetes</taxon>
        <taxon>Micromonosporales</taxon>
        <taxon>Micromonosporaceae</taxon>
    </lineage>
</organism>
<reference evidence="2 3" key="2">
    <citation type="submission" date="2020-03" db="EMBL/GenBank/DDBJ databases">
        <authorList>
            <person name="Ichikawa N."/>
            <person name="Kimura A."/>
            <person name="Kitahashi Y."/>
            <person name="Uohara A."/>
        </authorList>
    </citation>
    <scope>NUCLEOTIDE SEQUENCE [LARGE SCALE GENOMIC DNA]</scope>
    <source>
        <strain evidence="2 3">NBRC 108638</strain>
    </source>
</reference>
<dbReference type="InterPro" id="IPR036038">
    <property type="entry name" value="Aminotransferase-like"/>
</dbReference>
<evidence type="ECO:0000313" key="2">
    <source>
        <dbReference type="EMBL" id="GFJ94062.1"/>
    </source>
</evidence>
<dbReference type="InterPro" id="IPR043131">
    <property type="entry name" value="BCAT-like_N"/>
</dbReference>
<comment type="similarity">
    <text evidence="1">Belongs to the class-IV pyridoxal-phosphate-dependent aminotransferase family.</text>
</comment>
<dbReference type="Gene3D" id="3.20.10.10">
    <property type="entry name" value="D-amino Acid Aminotransferase, subunit A, domain 2"/>
    <property type="match status" value="1"/>
</dbReference>
<sequence length="255" mass="28100">MMEFDGRAVTPDELARLALVNYGHFTTMRVDRGRVRGLSLHLERLVRDCRALFDADLDPATVRRLVRRVRGDSPIMVRVTVFAPDLDLGRPARFVEPRLLVSTRPVQDHDLPPLRLQTSGYERDRPRVKHVGLFGAMEQRRKAQRNGFDDVLFVDRHGNVSEGATWNIGFIEGESVVWPAAEQLPGVTMALLKGLSQTAMVRPIAEPASMSAAFVTNAAVGVRPVGQIDDTALASDAAIIGELQAAYLAIPGEEL</sequence>
<accession>A0A6V8LA21</accession>
<evidence type="ECO:0008006" key="4">
    <source>
        <dbReference type="Google" id="ProtNLM"/>
    </source>
</evidence>
<protein>
    <recommendedName>
        <fullName evidence="4">Aminotransferase</fullName>
    </recommendedName>
</protein>
<proteinExistence type="inferred from homology"/>
<gene>
    <name evidence="2" type="ORF">Prum_077040</name>
</gene>
<dbReference type="Pfam" id="PF01063">
    <property type="entry name" value="Aminotran_4"/>
    <property type="match status" value="1"/>
</dbReference>
<dbReference type="GO" id="GO:0005829">
    <property type="term" value="C:cytosol"/>
    <property type="evidence" value="ECO:0007669"/>
    <property type="project" value="TreeGrafter"/>
</dbReference>
<dbReference type="Gene3D" id="3.30.470.10">
    <property type="match status" value="1"/>
</dbReference>
<name>A0A6V8LA21_9ACTN</name>
<dbReference type="SUPFAM" id="SSF56752">
    <property type="entry name" value="D-aminoacid aminotransferase-like PLP-dependent enzymes"/>
    <property type="match status" value="1"/>
</dbReference>
<dbReference type="GO" id="GO:0008153">
    <property type="term" value="P:4-aminobenzoate biosynthetic process"/>
    <property type="evidence" value="ECO:0007669"/>
    <property type="project" value="TreeGrafter"/>
</dbReference>
<dbReference type="EMBL" id="BLPG01000001">
    <property type="protein sequence ID" value="GFJ94062.1"/>
    <property type="molecule type" value="Genomic_DNA"/>
</dbReference>
<dbReference type="Proteomes" id="UP000482960">
    <property type="component" value="Unassembled WGS sequence"/>
</dbReference>